<comment type="subcellular location">
    <subcellularLocation>
        <location evidence="1">Cell membrane</location>
        <topology evidence="1">Multi-pass membrane protein</topology>
    </subcellularLocation>
</comment>
<keyword evidence="7 9" id="KW-0472">Membrane</keyword>
<feature type="coiled-coil region" evidence="8">
    <location>
        <begin position="137"/>
        <end position="171"/>
    </location>
</feature>
<protein>
    <submittedName>
        <fullName evidence="11">ABC transporter</fullName>
    </submittedName>
</protein>
<feature type="transmembrane region" description="Helical" evidence="9">
    <location>
        <begin position="354"/>
        <end position="379"/>
    </location>
</feature>
<feature type="domain" description="ABC transmembrane type-2" evidence="10">
    <location>
        <begin position="197"/>
        <end position="424"/>
    </location>
</feature>
<feature type="transmembrane region" description="Helical" evidence="9">
    <location>
        <begin position="281"/>
        <end position="301"/>
    </location>
</feature>
<gene>
    <name evidence="11" type="ORF">BAQU_1161</name>
</gene>
<feature type="transmembrane region" description="Helical" evidence="9">
    <location>
        <begin position="399"/>
        <end position="417"/>
    </location>
</feature>
<keyword evidence="12" id="KW-1185">Reference proteome</keyword>
<evidence type="ECO:0000313" key="11">
    <source>
        <dbReference type="EMBL" id="OZG67089.1"/>
    </source>
</evidence>
<evidence type="ECO:0000259" key="10">
    <source>
        <dbReference type="PROSITE" id="PS51012"/>
    </source>
</evidence>
<name>A0A261G6N6_9BIFI</name>
<sequence>MRALIIKEFQELLKDRRTLAMLIVMPVLLLIIFGYAANFSVSKVSVTVIGSQAESLSRSIRSMSTARDNMDIVSVDSTKSGKTDAQAILRSQSSDVVIQSTESDSKSPLSERMKVYVDGSQLFTAQAAKKTVLQLVAQDAQTRITQVKNKISNLKEQAAKGTQELQDYVAKLQAWRVALSSSIAQGKSQIPAVPTPPTLPKSISIPSISMPSLTDDNLVTVMFNPDLDTSWVMIPGLIGLILTLIGTVITSIGLVRERETGTLEQLAVMPIRPGSIIMGKIVPYFVLAIVDMLIVTVLARWLFNVPFIGNVGIFILAVFMFLFVVLGLGVLISTLSQTSGQAIQMALMITMPQILLSGIIFPLKSMAVVIRWIGYVLPLTWFNKVSQGVMLRGASFQDLWMPLVILAIEAVVIFGFATMRMRFILTHGGAR</sequence>
<dbReference type="InterPro" id="IPR013525">
    <property type="entry name" value="ABC2_TM"/>
</dbReference>
<feature type="transmembrane region" description="Helical" evidence="9">
    <location>
        <begin position="231"/>
        <end position="255"/>
    </location>
</feature>
<feature type="transmembrane region" description="Helical" evidence="9">
    <location>
        <begin position="307"/>
        <end position="333"/>
    </location>
</feature>
<dbReference type="InterPro" id="IPR051449">
    <property type="entry name" value="ABC-2_transporter_component"/>
</dbReference>
<evidence type="ECO:0000313" key="12">
    <source>
        <dbReference type="Proteomes" id="UP000216451"/>
    </source>
</evidence>
<dbReference type="InterPro" id="IPR047817">
    <property type="entry name" value="ABC2_TM_bact-type"/>
</dbReference>
<dbReference type="Proteomes" id="UP000216451">
    <property type="component" value="Unassembled WGS sequence"/>
</dbReference>
<comment type="caution">
    <text evidence="11">The sequence shown here is derived from an EMBL/GenBank/DDBJ whole genome shotgun (WGS) entry which is preliminary data.</text>
</comment>
<comment type="similarity">
    <text evidence="2">Belongs to the ABC-2 integral membrane protein family.</text>
</comment>
<dbReference type="GO" id="GO:0005886">
    <property type="term" value="C:plasma membrane"/>
    <property type="evidence" value="ECO:0007669"/>
    <property type="project" value="UniProtKB-SubCell"/>
</dbReference>
<evidence type="ECO:0000256" key="7">
    <source>
        <dbReference type="ARBA" id="ARBA00023136"/>
    </source>
</evidence>
<evidence type="ECO:0000256" key="8">
    <source>
        <dbReference type="SAM" id="Coils"/>
    </source>
</evidence>
<dbReference type="EMBL" id="MWXA01000005">
    <property type="protein sequence ID" value="OZG67089.1"/>
    <property type="molecule type" value="Genomic_DNA"/>
</dbReference>
<evidence type="ECO:0000256" key="1">
    <source>
        <dbReference type="ARBA" id="ARBA00004651"/>
    </source>
</evidence>
<evidence type="ECO:0000256" key="3">
    <source>
        <dbReference type="ARBA" id="ARBA00022448"/>
    </source>
</evidence>
<accession>A0A261G6N6</accession>
<dbReference type="PANTHER" id="PTHR30294">
    <property type="entry name" value="MEMBRANE COMPONENT OF ABC TRANSPORTER YHHJ-RELATED"/>
    <property type="match status" value="1"/>
</dbReference>
<keyword evidence="3" id="KW-0813">Transport</keyword>
<dbReference type="RefSeq" id="WP_094693556.1">
    <property type="nucleotide sequence ID" value="NZ_CALENZ010000001.1"/>
</dbReference>
<dbReference type="GeneID" id="98295830"/>
<evidence type="ECO:0000256" key="6">
    <source>
        <dbReference type="ARBA" id="ARBA00022989"/>
    </source>
</evidence>
<reference evidence="11 12" key="1">
    <citation type="journal article" date="2017" name="BMC Genomics">
        <title>Comparative genomic and phylogenomic analyses of the Bifidobacteriaceae family.</title>
        <authorList>
            <person name="Lugli G.A."/>
            <person name="Milani C."/>
            <person name="Turroni F."/>
            <person name="Duranti S."/>
            <person name="Mancabelli L."/>
            <person name="Mangifesta M."/>
            <person name="Ferrario C."/>
            <person name="Modesto M."/>
            <person name="Mattarelli P."/>
            <person name="Jiri K."/>
            <person name="van Sinderen D."/>
            <person name="Ventura M."/>
        </authorList>
    </citation>
    <scope>NUCLEOTIDE SEQUENCE [LARGE SCALE GENOMIC DNA]</scope>
    <source>
        <strain evidence="11 12">LMG 28769</strain>
    </source>
</reference>
<dbReference type="GO" id="GO:0140359">
    <property type="term" value="F:ABC-type transporter activity"/>
    <property type="evidence" value="ECO:0007669"/>
    <property type="project" value="InterPro"/>
</dbReference>
<evidence type="ECO:0000256" key="9">
    <source>
        <dbReference type="SAM" id="Phobius"/>
    </source>
</evidence>
<dbReference type="OrthoDB" id="9776218at2"/>
<evidence type="ECO:0000256" key="5">
    <source>
        <dbReference type="ARBA" id="ARBA00022692"/>
    </source>
</evidence>
<evidence type="ECO:0000256" key="4">
    <source>
        <dbReference type="ARBA" id="ARBA00022475"/>
    </source>
</evidence>
<dbReference type="PROSITE" id="PS51012">
    <property type="entry name" value="ABC_TM2"/>
    <property type="match status" value="1"/>
</dbReference>
<keyword evidence="5 9" id="KW-0812">Transmembrane</keyword>
<organism evidence="11 12">
    <name type="scientific">Bifidobacterium aquikefiri</name>
    <dbReference type="NCBI Taxonomy" id="1653207"/>
    <lineage>
        <taxon>Bacteria</taxon>
        <taxon>Bacillati</taxon>
        <taxon>Actinomycetota</taxon>
        <taxon>Actinomycetes</taxon>
        <taxon>Bifidobacteriales</taxon>
        <taxon>Bifidobacteriaceae</taxon>
        <taxon>Bifidobacterium</taxon>
    </lineage>
</organism>
<evidence type="ECO:0000256" key="2">
    <source>
        <dbReference type="ARBA" id="ARBA00007783"/>
    </source>
</evidence>
<proteinExistence type="inferred from homology"/>
<dbReference type="PANTHER" id="PTHR30294:SF29">
    <property type="entry name" value="MULTIDRUG ABC TRANSPORTER PERMEASE YBHS-RELATED"/>
    <property type="match status" value="1"/>
</dbReference>
<feature type="transmembrane region" description="Helical" evidence="9">
    <location>
        <begin position="20"/>
        <end position="37"/>
    </location>
</feature>
<keyword evidence="8" id="KW-0175">Coiled coil</keyword>
<keyword evidence="4" id="KW-1003">Cell membrane</keyword>
<dbReference type="AlphaFoldDB" id="A0A261G6N6"/>
<keyword evidence="6 9" id="KW-1133">Transmembrane helix</keyword>
<dbReference type="Pfam" id="PF12698">
    <property type="entry name" value="ABC2_membrane_3"/>
    <property type="match status" value="1"/>
</dbReference>